<dbReference type="GO" id="GO:0005634">
    <property type="term" value="C:nucleus"/>
    <property type="evidence" value="ECO:0007669"/>
    <property type="project" value="UniProtKB-SubCell"/>
</dbReference>
<dbReference type="SMART" id="SM00361">
    <property type="entry name" value="RRM_1"/>
    <property type="match status" value="4"/>
</dbReference>
<dbReference type="SMART" id="SM00517">
    <property type="entry name" value="PolyA"/>
    <property type="match status" value="1"/>
</dbReference>
<dbReference type="InterPro" id="IPR035979">
    <property type="entry name" value="RBD_domain_sf"/>
</dbReference>
<evidence type="ECO:0000313" key="13">
    <source>
        <dbReference type="EMBL" id="KAL0916031.1"/>
    </source>
</evidence>
<dbReference type="InterPro" id="IPR012677">
    <property type="entry name" value="Nucleotide-bd_a/b_plait_sf"/>
</dbReference>
<organism evidence="13 14">
    <name type="scientific">Dendrobium thyrsiflorum</name>
    <name type="common">Pinecone-like raceme dendrobium</name>
    <name type="synonym">Orchid</name>
    <dbReference type="NCBI Taxonomy" id="117978"/>
    <lineage>
        <taxon>Eukaryota</taxon>
        <taxon>Viridiplantae</taxon>
        <taxon>Streptophyta</taxon>
        <taxon>Embryophyta</taxon>
        <taxon>Tracheophyta</taxon>
        <taxon>Spermatophyta</taxon>
        <taxon>Magnoliopsida</taxon>
        <taxon>Liliopsida</taxon>
        <taxon>Asparagales</taxon>
        <taxon>Orchidaceae</taxon>
        <taxon>Epidendroideae</taxon>
        <taxon>Malaxideae</taxon>
        <taxon>Dendrobiinae</taxon>
        <taxon>Dendrobium</taxon>
    </lineage>
</organism>
<dbReference type="SUPFAM" id="SSF54928">
    <property type="entry name" value="RNA-binding domain, RBD"/>
    <property type="match status" value="3"/>
</dbReference>
<feature type="domain" description="RRM" evidence="11">
    <location>
        <begin position="19"/>
        <end position="97"/>
    </location>
</feature>
<evidence type="ECO:0000256" key="6">
    <source>
        <dbReference type="ARBA" id="ARBA00022884"/>
    </source>
</evidence>
<accession>A0ABD0V0I3</accession>
<dbReference type="Proteomes" id="UP001552299">
    <property type="component" value="Unassembled WGS sequence"/>
</dbReference>
<dbReference type="AlphaFoldDB" id="A0ABD0V0I3"/>
<keyword evidence="5" id="KW-0677">Repeat</keyword>
<evidence type="ECO:0000313" key="14">
    <source>
        <dbReference type="Proteomes" id="UP001552299"/>
    </source>
</evidence>
<dbReference type="CDD" id="cd12380">
    <property type="entry name" value="RRM3_I_PABPs"/>
    <property type="match status" value="1"/>
</dbReference>
<sequence length="633" mass="70488">MAMLTNGTKSASDFARVTVPVYVGDLHPDVTNENLMELFSSVGEVDSVRVCRDFYTGCSRGYGYVNYISCQDAINAIEKLNHAVLCGKPIRVMKSHHDSDLRNSGIGNVFVKNLSRSIDSVKLKEMFLKFGTISSCKVATEDGNSKGFGFVQFDSQDSANMAIENLNGIIVDGKQIYVGKFIKKNDRKLPNPELKFTNVYMKNLDKDMTKELIERKFSEFGKVFNVAIEKDEEGNSKGFGFVNFANPESAKKAVEAMNGLQLGSKKLYVARAQKKAERKTILCHMFQDKRNEQIKKNSASNLYVKNIADNIDDNVLWEHFSQCGTITSAKVMHDDKGISKGFGFVCFSTQEEASKALNTLHGHFFYGKPLYVAIAQRKEERQAQLLRQYSQELAGVTGLDADVVPTSYPQVYYSPSKVMKCFPSQQYLMYKSFGLRSGCQPSGFVHPSRPVLKRNSFSVFSTTWQQRPNWAQMNADLLPQSGKSILSIPHLRQPDHSFNSNGQQLSLQTNNVHYERQEDMNNLIPTLPASPNSEGMEMLNSMLATAPPQQQKQMLGEHLFPLVQKLKADLAAKITGMLLKIDNSELLLLLESPEALAAKVEEAAGVLELSKTKMSGQGAINSTNFLSAEIAVN</sequence>
<dbReference type="EMBL" id="JANQDX010000011">
    <property type="protein sequence ID" value="KAL0916031.1"/>
    <property type="molecule type" value="Genomic_DNA"/>
</dbReference>
<dbReference type="Pfam" id="PF00076">
    <property type="entry name" value="RRM_1"/>
    <property type="match status" value="4"/>
</dbReference>
<evidence type="ECO:0000259" key="12">
    <source>
        <dbReference type="PROSITE" id="PS51309"/>
    </source>
</evidence>
<dbReference type="FunFam" id="3.30.70.330:FF:000651">
    <property type="entry name" value="Poly(A) binding protein cytoplasmic 1 like"/>
    <property type="match status" value="2"/>
</dbReference>
<dbReference type="Gene3D" id="1.10.1900.10">
    <property type="entry name" value="c-terminal domain of poly(a) binding protein"/>
    <property type="match status" value="1"/>
</dbReference>
<evidence type="ECO:0000256" key="3">
    <source>
        <dbReference type="ARBA" id="ARBA00008557"/>
    </source>
</evidence>
<evidence type="ECO:0000256" key="8">
    <source>
        <dbReference type="ARBA" id="ARBA00054110"/>
    </source>
</evidence>
<dbReference type="InterPro" id="IPR006515">
    <property type="entry name" value="PABP_1234"/>
</dbReference>
<comment type="function">
    <text evidence="8">Binds the poly(A) tail of mRNA. Appears to be an important mediator of the multiple roles of the poly(A) tail in mRNA biogenesis, stability and translation.</text>
</comment>
<dbReference type="PROSITE" id="PS51309">
    <property type="entry name" value="PABC"/>
    <property type="match status" value="1"/>
</dbReference>
<dbReference type="NCBIfam" id="TIGR01628">
    <property type="entry name" value="PABP-1234"/>
    <property type="match status" value="1"/>
</dbReference>
<keyword evidence="4 10" id="KW-0963">Cytoplasm</keyword>
<keyword evidence="14" id="KW-1185">Reference proteome</keyword>
<feature type="domain" description="RRM" evidence="11">
    <location>
        <begin position="197"/>
        <end position="274"/>
    </location>
</feature>
<evidence type="ECO:0000256" key="7">
    <source>
        <dbReference type="ARBA" id="ARBA00023242"/>
    </source>
</evidence>
<dbReference type="InterPro" id="IPR000504">
    <property type="entry name" value="RRM_dom"/>
</dbReference>
<dbReference type="CDD" id="cd12381">
    <property type="entry name" value="RRM4_I_PABPs"/>
    <property type="match status" value="1"/>
</dbReference>
<evidence type="ECO:0000256" key="2">
    <source>
        <dbReference type="ARBA" id="ARBA00004496"/>
    </source>
</evidence>
<reference evidence="13 14" key="1">
    <citation type="journal article" date="2024" name="Plant Biotechnol. J.">
        <title>Dendrobium thyrsiflorum genome and its molecular insights into genes involved in important horticultural traits.</title>
        <authorList>
            <person name="Chen B."/>
            <person name="Wang J.Y."/>
            <person name="Zheng P.J."/>
            <person name="Li K.L."/>
            <person name="Liang Y.M."/>
            <person name="Chen X.F."/>
            <person name="Zhang C."/>
            <person name="Zhao X."/>
            <person name="He X."/>
            <person name="Zhang G.Q."/>
            <person name="Liu Z.J."/>
            <person name="Xu Q."/>
        </authorList>
    </citation>
    <scope>NUCLEOTIDE SEQUENCE [LARGE SCALE GENOMIC DNA]</scope>
    <source>
        <strain evidence="13">GZMU011</strain>
    </source>
</reference>
<dbReference type="GO" id="GO:0005737">
    <property type="term" value="C:cytoplasm"/>
    <property type="evidence" value="ECO:0007669"/>
    <property type="project" value="UniProtKB-SubCell"/>
</dbReference>
<name>A0ABD0V0I3_DENTH</name>
<dbReference type="InterPro" id="IPR002004">
    <property type="entry name" value="PABP_HYD_C"/>
</dbReference>
<comment type="subcellular location">
    <subcellularLocation>
        <location evidence="2 10">Cytoplasm</location>
    </subcellularLocation>
    <subcellularLocation>
        <location evidence="1">Nucleus</location>
    </subcellularLocation>
</comment>
<evidence type="ECO:0000256" key="4">
    <source>
        <dbReference type="ARBA" id="ARBA00022490"/>
    </source>
</evidence>
<dbReference type="Pfam" id="PF00658">
    <property type="entry name" value="MLLE"/>
    <property type="match status" value="1"/>
</dbReference>
<dbReference type="InterPro" id="IPR036053">
    <property type="entry name" value="PABP-dom"/>
</dbReference>
<dbReference type="FunFam" id="1.10.1900.10:FF:000004">
    <property type="entry name" value="Polyadenylate-binding protein"/>
    <property type="match status" value="1"/>
</dbReference>
<evidence type="ECO:0000256" key="10">
    <source>
        <dbReference type="RuleBase" id="RU362004"/>
    </source>
</evidence>
<protein>
    <recommendedName>
        <fullName evidence="10">Polyadenylate-binding protein</fullName>
        <shortName evidence="10">PABP</shortName>
    </recommendedName>
</protein>
<evidence type="ECO:0000256" key="1">
    <source>
        <dbReference type="ARBA" id="ARBA00004123"/>
    </source>
</evidence>
<dbReference type="Gene3D" id="3.30.70.330">
    <property type="match status" value="4"/>
</dbReference>
<dbReference type="SUPFAM" id="SSF63570">
    <property type="entry name" value="PABC (PABP) domain"/>
    <property type="match status" value="1"/>
</dbReference>
<evidence type="ECO:0000256" key="5">
    <source>
        <dbReference type="ARBA" id="ARBA00022737"/>
    </source>
</evidence>
<gene>
    <name evidence="13" type="ORF">M5K25_013512</name>
</gene>
<feature type="domain" description="RRM" evidence="11">
    <location>
        <begin position="107"/>
        <end position="183"/>
    </location>
</feature>
<dbReference type="FunFam" id="3.30.70.330:FF:000500">
    <property type="entry name" value="Polyadenylate-binding protein"/>
    <property type="match status" value="1"/>
</dbReference>
<keyword evidence="6 9" id="KW-0694">RNA-binding</keyword>
<dbReference type="PANTHER" id="PTHR24012">
    <property type="entry name" value="RNA BINDING PROTEIN"/>
    <property type="match status" value="1"/>
</dbReference>
<feature type="domain" description="RRM" evidence="11">
    <location>
        <begin position="300"/>
        <end position="377"/>
    </location>
</feature>
<dbReference type="SMART" id="SM00360">
    <property type="entry name" value="RRM"/>
    <property type="match status" value="4"/>
</dbReference>
<dbReference type="InterPro" id="IPR003954">
    <property type="entry name" value="RRM_euk-type"/>
</dbReference>
<dbReference type="PROSITE" id="PS50102">
    <property type="entry name" value="RRM"/>
    <property type="match status" value="4"/>
</dbReference>
<keyword evidence="7" id="KW-0539">Nucleus</keyword>
<evidence type="ECO:0000256" key="9">
    <source>
        <dbReference type="PROSITE-ProRule" id="PRU00176"/>
    </source>
</evidence>
<dbReference type="GO" id="GO:0003723">
    <property type="term" value="F:RNA binding"/>
    <property type="evidence" value="ECO:0007669"/>
    <property type="project" value="UniProtKB-UniRule"/>
</dbReference>
<proteinExistence type="inferred from homology"/>
<feature type="domain" description="PABC" evidence="12">
    <location>
        <begin position="535"/>
        <end position="612"/>
    </location>
</feature>
<comment type="caution">
    <text evidence="13">The sequence shown here is derived from an EMBL/GenBank/DDBJ whole genome shotgun (WGS) entry which is preliminary data.</text>
</comment>
<evidence type="ECO:0000259" key="11">
    <source>
        <dbReference type="PROSITE" id="PS50102"/>
    </source>
</evidence>
<comment type="similarity">
    <text evidence="3 10">Belongs to the polyadenylate-binding protein type-1 family.</text>
</comment>